<dbReference type="Proteomes" id="UP000832011">
    <property type="component" value="Chromosome"/>
</dbReference>
<dbReference type="RefSeq" id="WP_199822608.1">
    <property type="nucleotide sequence ID" value="NZ_CABKVG010000010.1"/>
</dbReference>
<gene>
    <name evidence="2" type="ORF">LVJ82_13365</name>
</gene>
<dbReference type="NCBIfam" id="TIGR00229">
    <property type="entry name" value="sensory_box"/>
    <property type="match status" value="1"/>
</dbReference>
<organism evidence="2 3">
    <name type="scientific">Vitreoscilla massiliensis</name>
    <dbReference type="NCBI Taxonomy" id="1689272"/>
    <lineage>
        <taxon>Bacteria</taxon>
        <taxon>Pseudomonadati</taxon>
        <taxon>Pseudomonadota</taxon>
        <taxon>Betaproteobacteria</taxon>
        <taxon>Neisseriales</taxon>
        <taxon>Neisseriaceae</taxon>
        <taxon>Vitreoscilla</taxon>
    </lineage>
</organism>
<dbReference type="InterPro" id="IPR035965">
    <property type="entry name" value="PAS-like_dom_sf"/>
</dbReference>
<feature type="domain" description="PAS" evidence="1">
    <location>
        <begin position="54"/>
        <end position="79"/>
    </location>
</feature>
<dbReference type="Gene3D" id="3.30.450.20">
    <property type="entry name" value="PAS domain"/>
    <property type="match status" value="1"/>
</dbReference>
<dbReference type="InterPro" id="IPR000014">
    <property type="entry name" value="PAS"/>
</dbReference>
<accession>A0ABY4DY58</accession>
<dbReference type="InterPro" id="IPR013655">
    <property type="entry name" value="PAS_fold_3"/>
</dbReference>
<dbReference type="Pfam" id="PF08447">
    <property type="entry name" value="PAS_3"/>
    <property type="match status" value="1"/>
</dbReference>
<proteinExistence type="predicted"/>
<dbReference type="SUPFAM" id="SSF55785">
    <property type="entry name" value="PYP-like sensor domain (PAS domain)"/>
    <property type="match status" value="1"/>
</dbReference>
<evidence type="ECO:0000259" key="1">
    <source>
        <dbReference type="PROSITE" id="PS50112"/>
    </source>
</evidence>
<keyword evidence="3" id="KW-1185">Reference proteome</keyword>
<sequence length="168" mass="19304">MSYIWKDMSEADLATTHEPKQYLHHFSDGQQRRLYTVDDEVAYPDGRMIVSRTDLNGVITHANQAFIDISGYEREELIGAPQCILRHPDIPSAVFGDLWGTIQSGKSWFGYVKNLRKDGRYYWVYASVNPNFRNGRVVAYTSVRRKPARSKVNETIARIEAFKRDGVA</sequence>
<dbReference type="CDD" id="cd00130">
    <property type="entry name" value="PAS"/>
    <property type="match status" value="1"/>
</dbReference>
<evidence type="ECO:0000313" key="3">
    <source>
        <dbReference type="Proteomes" id="UP000832011"/>
    </source>
</evidence>
<dbReference type="PROSITE" id="PS50112">
    <property type="entry name" value="PAS"/>
    <property type="match status" value="1"/>
</dbReference>
<protein>
    <submittedName>
        <fullName evidence="2">PAS domain S-box protein</fullName>
    </submittedName>
</protein>
<dbReference type="EMBL" id="CP091511">
    <property type="protein sequence ID" value="UOO88449.1"/>
    <property type="molecule type" value="Genomic_DNA"/>
</dbReference>
<reference evidence="2 3" key="1">
    <citation type="journal article" date="2022" name="Res Sq">
        <title>Evolution of multicellular longitudinally dividing oral cavity symbionts (Neisseriaceae).</title>
        <authorList>
            <person name="Nyongesa S."/>
            <person name="Weber P."/>
            <person name="Bernet E."/>
            <person name="Pullido F."/>
            <person name="Nieckarz M."/>
            <person name="Delaby M."/>
            <person name="Nieves C."/>
            <person name="Viehboeck T."/>
            <person name="Krause N."/>
            <person name="Rivera-Millot A."/>
            <person name="Nakamura A."/>
            <person name="Vischer N."/>
            <person name="VanNieuwenhze M."/>
            <person name="Brun Y."/>
            <person name="Cava F."/>
            <person name="Bulgheresi S."/>
            <person name="Veyrier F."/>
        </authorList>
    </citation>
    <scope>NUCLEOTIDE SEQUENCE [LARGE SCALE GENOMIC DNA]</scope>
    <source>
        <strain evidence="2 3">SN4</strain>
    </source>
</reference>
<name>A0ABY4DY58_9NEIS</name>
<evidence type="ECO:0000313" key="2">
    <source>
        <dbReference type="EMBL" id="UOO88449.1"/>
    </source>
</evidence>